<keyword evidence="4" id="KW-0396">Initiation factor</keyword>
<evidence type="ECO:0000313" key="10">
    <source>
        <dbReference type="EMBL" id="ODV62148.1"/>
    </source>
</evidence>
<keyword evidence="5" id="KW-0597">Phosphoprotein</keyword>
<feature type="non-terminal residue" evidence="10">
    <location>
        <position position="1"/>
    </location>
</feature>
<dbReference type="Pfam" id="PF02854">
    <property type="entry name" value="MIF4G"/>
    <property type="match status" value="1"/>
</dbReference>
<sequence>VEALKKSANRWVPRSRQKKEVKLAPDGTELFDMDDLALKGRSLLNKLTLENFEPITTDLINLCAQSRWEEDAKSLKEILALTFAKATDEPHWSSMYAQFCATLVKTFSDSVLDKTSLDKNNLPIKGGFLVRRCLLLRCQTEYEKGWANKIPTNPDGTQKEFEMMSEEYYTAAKEKRRGLGLVKFIGELFGLGLLSNKVIVKILLDQSNPENPAEDVLENLIQLVKTTGEILESTPGIMDNIFKRIQFIIESANISSRVRFLLQDLVDLRRSRWKSSELNQGPKTISQIHADEEEKRRIDEKEKSDRRRLNTNTRSFSNR</sequence>
<dbReference type="InterPro" id="IPR016024">
    <property type="entry name" value="ARM-type_fold"/>
</dbReference>
<feature type="non-terminal residue" evidence="10">
    <location>
        <position position="319"/>
    </location>
</feature>
<dbReference type="PANTHER" id="PTHR23253">
    <property type="entry name" value="EUKARYOTIC TRANSLATION INITIATION FACTOR 4 GAMMA"/>
    <property type="match status" value="1"/>
</dbReference>
<protein>
    <submittedName>
        <fullName evidence="10">ARM repeat-containing protein</fullName>
    </submittedName>
</protein>
<dbReference type="SMART" id="SM00543">
    <property type="entry name" value="MIF4G"/>
    <property type="match status" value="1"/>
</dbReference>
<dbReference type="OrthoDB" id="514777at2759"/>
<dbReference type="GO" id="GO:0016281">
    <property type="term" value="C:eukaryotic translation initiation factor 4F complex"/>
    <property type="evidence" value="ECO:0007669"/>
    <property type="project" value="TreeGrafter"/>
</dbReference>
<dbReference type="Gene3D" id="1.25.40.180">
    <property type="match status" value="1"/>
</dbReference>
<dbReference type="FunFam" id="1.25.40.180:FF:000020">
    <property type="entry name" value="Eukaryotic translation initiation factor subunit"/>
    <property type="match status" value="1"/>
</dbReference>
<dbReference type="STRING" id="1344418.A0A1D2VKP0"/>
<dbReference type="InterPro" id="IPR003890">
    <property type="entry name" value="MIF4G-like_typ-3"/>
</dbReference>
<dbReference type="GeneID" id="30963659"/>
<dbReference type="AlphaFoldDB" id="A0A1D2VKP0"/>
<keyword evidence="7" id="KW-0648">Protein biosynthesis</keyword>
<evidence type="ECO:0000256" key="5">
    <source>
        <dbReference type="ARBA" id="ARBA00022553"/>
    </source>
</evidence>
<evidence type="ECO:0000256" key="3">
    <source>
        <dbReference type="ARBA" id="ARBA00022490"/>
    </source>
</evidence>
<keyword evidence="11" id="KW-1185">Reference proteome</keyword>
<dbReference type="SUPFAM" id="SSF48371">
    <property type="entry name" value="ARM repeat"/>
    <property type="match status" value="1"/>
</dbReference>
<dbReference type="GO" id="GO:0010494">
    <property type="term" value="C:cytoplasmic stress granule"/>
    <property type="evidence" value="ECO:0007669"/>
    <property type="project" value="UniProtKB-ARBA"/>
</dbReference>
<evidence type="ECO:0000256" key="7">
    <source>
        <dbReference type="ARBA" id="ARBA00022917"/>
    </source>
</evidence>
<dbReference type="Proteomes" id="UP000095038">
    <property type="component" value="Unassembled WGS sequence"/>
</dbReference>
<feature type="domain" description="MIF4G" evidence="9">
    <location>
        <begin position="37"/>
        <end position="272"/>
    </location>
</feature>
<organism evidence="10 11">
    <name type="scientific">Ascoidea rubescens DSM 1968</name>
    <dbReference type="NCBI Taxonomy" id="1344418"/>
    <lineage>
        <taxon>Eukaryota</taxon>
        <taxon>Fungi</taxon>
        <taxon>Dikarya</taxon>
        <taxon>Ascomycota</taxon>
        <taxon>Saccharomycotina</taxon>
        <taxon>Saccharomycetes</taxon>
        <taxon>Ascoideaceae</taxon>
        <taxon>Ascoidea</taxon>
    </lineage>
</organism>
<evidence type="ECO:0000313" key="11">
    <source>
        <dbReference type="Proteomes" id="UP000095038"/>
    </source>
</evidence>
<dbReference type="EMBL" id="KV454477">
    <property type="protein sequence ID" value="ODV62148.1"/>
    <property type="molecule type" value="Genomic_DNA"/>
</dbReference>
<evidence type="ECO:0000256" key="1">
    <source>
        <dbReference type="ARBA" id="ARBA00004496"/>
    </source>
</evidence>
<evidence type="ECO:0000256" key="8">
    <source>
        <dbReference type="SAM" id="MobiDB-lite"/>
    </source>
</evidence>
<keyword evidence="3" id="KW-0963">Cytoplasm</keyword>
<keyword evidence="6" id="KW-0694">RNA-binding</keyword>
<proteinExistence type="inferred from homology"/>
<feature type="region of interest" description="Disordered" evidence="8">
    <location>
        <begin position="280"/>
        <end position="319"/>
    </location>
</feature>
<evidence type="ECO:0000259" key="9">
    <source>
        <dbReference type="SMART" id="SM00543"/>
    </source>
</evidence>
<dbReference type="GO" id="GO:0003743">
    <property type="term" value="F:translation initiation factor activity"/>
    <property type="evidence" value="ECO:0007669"/>
    <property type="project" value="UniProtKB-KW"/>
</dbReference>
<evidence type="ECO:0000256" key="6">
    <source>
        <dbReference type="ARBA" id="ARBA00022884"/>
    </source>
</evidence>
<dbReference type="RefSeq" id="XP_020048455.1">
    <property type="nucleotide sequence ID" value="XM_020190023.1"/>
</dbReference>
<accession>A0A1D2VKP0</accession>
<feature type="compositionally biased region" description="Polar residues" evidence="8">
    <location>
        <begin position="310"/>
        <end position="319"/>
    </location>
</feature>
<reference evidence="11" key="1">
    <citation type="submission" date="2016-05" db="EMBL/GenBank/DDBJ databases">
        <title>Comparative genomics of biotechnologically important yeasts.</title>
        <authorList>
            <consortium name="DOE Joint Genome Institute"/>
            <person name="Riley R."/>
            <person name="Haridas S."/>
            <person name="Wolfe K.H."/>
            <person name="Lopes M.R."/>
            <person name="Hittinger C.T."/>
            <person name="Goker M."/>
            <person name="Salamov A."/>
            <person name="Wisecaver J."/>
            <person name="Long T.M."/>
            <person name="Aerts A.L."/>
            <person name="Barry K."/>
            <person name="Choi C."/>
            <person name="Clum A."/>
            <person name="Coughlan A.Y."/>
            <person name="Deshpande S."/>
            <person name="Douglass A.P."/>
            <person name="Hanson S.J."/>
            <person name="Klenk H.-P."/>
            <person name="Labutti K."/>
            <person name="Lapidus A."/>
            <person name="Lindquist E."/>
            <person name="Lipzen A."/>
            <person name="Meier-Kolthoff J.P."/>
            <person name="Ohm R.A."/>
            <person name="Otillar R.P."/>
            <person name="Pangilinan J."/>
            <person name="Peng Y."/>
            <person name="Rokas A."/>
            <person name="Rosa C.A."/>
            <person name="Scheuner C."/>
            <person name="Sibirny A.A."/>
            <person name="Slot J.C."/>
            <person name="Stielow J.B."/>
            <person name="Sun H."/>
            <person name="Kurtzman C.P."/>
            <person name="Blackwell M."/>
            <person name="Grigoriev I.V."/>
            <person name="Jeffries T.W."/>
        </authorList>
    </citation>
    <scope>NUCLEOTIDE SEQUENCE [LARGE SCALE GENOMIC DNA]</scope>
    <source>
        <strain evidence="11">DSM 1968</strain>
    </source>
</reference>
<feature type="compositionally biased region" description="Basic and acidic residues" evidence="8">
    <location>
        <begin position="289"/>
        <end position="308"/>
    </location>
</feature>
<gene>
    <name evidence="10" type="ORF">ASCRUDRAFT_27896</name>
</gene>
<name>A0A1D2VKP0_9ASCO</name>
<comment type="subcellular location">
    <subcellularLocation>
        <location evidence="1">Cytoplasm</location>
    </subcellularLocation>
</comment>
<dbReference type="GO" id="GO:0003729">
    <property type="term" value="F:mRNA binding"/>
    <property type="evidence" value="ECO:0007669"/>
    <property type="project" value="TreeGrafter"/>
</dbReference>
<dbReference type="PANTHER" id="PTHR23253:SF9">
    <property type="entry name" value="EUKARYOTIC TRANSLATION INITIATION FACTOR 4 GAMMA 2"/>
    <property type="match status" value="1"/>
</dbReference>
<dbReference type="InParanoid" id="A0A1D2VKP0"/>
<evidence type="ECO:0000256" key="4">
    <source>
        <dbReference type="ARBA" id="ARBA00022540"/>
    </source>
</evidence>
<comment type="similarity">
    <text evidence="2">Belongs to the eukaryotic initiation factor 4G family.</text>
</comment>
<evidence type="ECO:0000256" key="2">
    <source>
        <dbReference type="ARBA" id="ARBA00005775"/>
    </source>
</evidence>